<evidence type="ECO:0000256" key="3">
    <source>
        <dbReference type="ARBA" id="ARBA00023163"/>
    </source>
</evidence>
<comment type="caution">
    <text evidence="5">The sequence shown here is derived from an EMBL/GenBank/DDBJ whole genome shotgun (WGS) entry which is preliminary data.</text>
</comment>
<dbReference type="AlphaFoldDB" id="A0A7W7AD66"/>
<gene>
    <name evidence="5" type="ORF">GGR37_003153</name>
</gene>
<proteinExistence type="predicted"/>
<dbReference type="PANTHER" id="PTHR42756">
    <property type="entry name" value="TRANSCRIPTIONAL REGULATOR, MARR"/>
    <property type="match status" value="1"/>
</dbReference>
<dbReference type="GO" id="GO:0003677">
    <property type="term" value="F:DNA binding"/>
    <property type="evidence" value="ECO:0007669"/>
    <property type="project" value="UniProtKB-KW"/>
</dbReference>
<keyword evidence="1" id="KW-0805">Transcription regulation</keyword>
<dbReference type="InterPro" id="IPR000835">
    <property type="entry name" value="HTH_MarR-typ"/>
</dbReference>
<accession>A0A7W7AD66</accession>
<dbReference type="SUPFAM" id="SSF46785">
    <property type="entry name" value="Winged helix' DNA-binding domain"/>
    <property type="match status" value="1"/>
</dbReference>
<evidence type="ECO:0000256" key="1">
    <source>
        <dbReference type="ARBA" id="ARBA00023015"/>
    </source>
</evidence>
<dbReference type="RefSeq" id="WP_144906157.1">
    <property type="nucleotide sequence ID" value="NZ_JACHOA010000006.1"/>
</dbReference>
<protein>
    <submittedName>
        <fullName evidence="5">DNA-binding MarR family transcriptional regulator</fullName>
    </submittedName>
</protein>
<dbReference type="InterPro" id="IPR036388">
    <property type="entry name" value="WH-like_DNA-bd_sf"/>
</dbReference>
<name>A0A7W7AD66_9SPHN</name>
<dbReference type="Proteomes" id="UP000538566">
    <property type="component" value="Unassembled WGS sequence"/>
</dbReference>
<dbReference type="OrthoDB" id="8256382at2"/>
<dbReference type="GO" id="GO:0003700">
    <property type="term" value="F:DNA-binding transcription factor activity"/>
    <property type="evidence" value="ECO:0007669"/>
    <property type="project" value="InterPro"/>
</dbReference>
<keyword evidence="2 5" id="KW-0238">DNA-binding</keyword>
<dbReference type="EMBL" id="JACHOA010000006">
    <property type="protein sequence ID" value="MBB4614863.1"/>
    <property type="molecule type" value="Genomic_DNA"/>
</dbReference>
<dbReference type="SMART" id="SM00347">
    <property type="entry name" value="HTH_MARR"/>
    <property type="match status" value="1"/>
</dbReference>
<reference evidence="5 6" key="1">
    <citation type="submission" date="2020-08" db="EMBL/GenBank/DDBJ databases">
        <title>Genomic Encyclopedia of Type Strains, Phase IV (KMG-IV): sequencing the most valuable type-strain genomes for metagenomic binning, comparative biology and taxonomic classification.</title>
        <authorList>
            <person name="Goeker M."/>
        </authorList>
    </citation>
    <scope>NUCLEOTIDE SEQUENCE [LARGE SCALE GENOMIC DNA]</scope>
    <source>
        <strain evidence="5 6">DSM 17507</strain>
    </source>
</reference>
<evidence type="ECO:0000256" key="2">
    <source>
        <dbReference type="ARBA" id="ARBA00023125"/>
    </source>
</evidence>
<dbReference type="PROSITE" id="PS50995">
    <property type="entry name" value="HTH_MARR_2"/>
    <property type="match status" value="1"/>
</dbReference>
<dbReference type="Gene3D" id="1.10.10.10">
    <property type="entry name" value="Winged helix-like DNA-binding domain superfamily/Winged helix DNA-binding domain"/>
    <property type="match status" value="1"/>
</dbReference>
<dbReference type="Pfam" id="PF12802">
    <property type="entry name" value="MarR_2"/>
    <property type="match status" value="1"/>
</dbReference>
<dbReference type="InterPro" id="IPR036390">
    <property type="entry name" value="WH_DNA-bd_sf"/>
</dbReference>
<evidence type="ECO:0000259" key="4">
    <source>
        <dbReference type="PROSITE" id="PS50995"/>
    </source>
</evidence>
<feature type="domain" description="HTH marR-type" evidence="4">
    <location>
        <begin position="1"/>
        <end position="135"/>
    </location>
</feature>
<dbReference type="PANTHER" id="PTHR42756:SF1">
    <property type="entry name" value="TRANSCRIPTIONAL REPRESSOR OF EMRAB OPERON"/>
    <property type="match status" value="1"/>
</dbReference>
<keyword evidence="6" id="KW-1185">Reference proteome</keyword>
<sequence>MRNPLEDLVGFHLVRTASFGLRVVNEAYGDLGVRHPDAAVMMVIEANPGITQSSIGRMLKIQRSNMVPIIGRLAERGWIEREQGKGKRIGISLSPEGVQIMGTLRAASQAGEDAIASRLGTEGYSTLHDLLRQIS</sequence>
<evidence type="ECO:0000313" key="5">
    <source>
        <dbReference type="EMBL" id="MBB4614863.1"/>
    </source>
</evidence>
<keyword evidence="3" id="KW-0804">Transcription</keyword>
<evidence type="ECO:0000313" key="6">
    <source>
        <dbReference type="Proteomes" id="UP000538566"/>
    </source>
</evidence>
<organism evidence="5 6">
    <name type="scientific">Novosphingobium taihuense</name>
    <dbReference type="NCBI Taxonomy" id="260085"/>
    <lineage>
        <taxon>Bacteria</taxon>
        <taxon>Pseudomonadati</taxon>
        <taxon>Pseudomonadota</taxon>
        <taxon>Alphaproteobacteria</taxon>
        <taxon>Sphingomonadales</taxon>
        <taxon>Sphingomonadaceae</taxon>
        <taxon>Novosphingobium</taxon>
    </lineage>
</organism>